<dbReference type="InParanoid" id="B9SEM9"/>
<gene>
    <name evidence="2" type="ORF">RCOM_0220650</name>
</gene>
<evidence type="ECO:0000256" key="1">
    <source>
        <dbReference type="SAM" id="Phobius"/>
    </source>
</evidence>
<name>B9SEM9_RICCO</name>
<dbReference type="PANTHER" id="PTHR15852">
    <property type="entry name" value="PLASTID TRANSCRIPTIONALLY ACTIVE PROTEIN"/>
    <property type="match status" value="1"/>
</dbReference>
<reference evidence="3" key="1">
    <citation type="journal article" date="2010" name="Nat. Biotechnol.">
        <title>Draft genome sequence of the oilseed species Ricinus communis.</title>
        <authorList>
            <person name="Chan A.P."/>
            <person name="Crabtree J."/>
            <person name="Zhao Q."/>
            <person name="Lorenzi H."/>
            <person name="Orvis J."/>
            <person name="Puiu D."/>
            <person name="Melake-Berhan A."/>
            <person name="Jones K.M."/>
            <person name="Redman J."/>
            <person name="Chen G."/>
            <person name="Cahoon E.B."/>
            <person name="Gedil M."/>
            <person name="Stanke M."/>
            <person name="Haas B.J."/>
            <person name="Wortman J.R."/>
            <person name="Fraser-Liggett C.M."/>
            <person name="Ravel J."/>
            <person name="Rabinowicz P.D."/>
        </authorList>
    </citation>
    <scope>NUCLEOTIDE SEQUENCE [LARGE SCALE GENOMIC DNA]</scope>
    <source>
        <strain evidence="3">cv. Hale</strain>
    </source>
</reference>
<sequence>MGKSTSCSIRIKFPTRLKLGSALCTQTVRETIPEKQAPMIPKPLRTLVSGTAIFLGGLVALNITSSIAIGAFRHASELKLRKNASPCGVCRGKGFYICKLCKGNATIKWSPLYDPIAFNPCLCPTCDGHRVQRCLNCLGKGYS</sequence>
<accession>B9SEM9</accession>
<dbReference type="EMBL" id="EQ973938">
    <property type="protein sequence ID" value="EEF37888.1"/>
    <property type="molecule type" value="Genomic_DNA"/>
</dbReference>
<dbReference type="FunCoup" id="B9SEM9">
    <property type="interactions" value="262"/>
</dbReference>
<evidence type="ECO:0000313" key="3">
    <source>
        <dbReference type="Proteomes" id="UP000008311"/>
    </source>
</evidence>
<proteinExistence type="predicted"/>
<keyword evidence="1" id="KW-0472">Membrane</keyword>
<evidence type="ECO:0000313" key="2">
    <source>
        <dbReference type="EMBL" id="EEF37888.1"/>
    </source>
</evidence>
<dbReference type="Proteomes" id="UP000008311">
    <property type="component" value="Unassembled WGS sequence"/>
</dbReference>
<dbReference type="PANTHER" id="PTHR15852:SF29">
    <property type="entry name" value="PLASTID TRANSCRIPTIONALLY ACTIVE PROTEIN"/>
    <property type="match status" value="1"/>
</dbReference>
<protein>
    <submittedName>
        <fullName evidence="2">Uncharacterized protein</fullName>
    </submittedName>
</protein>
<keyword evidence="1" id="KW-1133">Transmembrane helix</keyword>
<dbReference type="SUPFAM" id="SSF57938">
    <property type="entry name" value="DnaJ/Hsp40 cysteine-rich domain"/>
    <property type="match status" value="1"/>
</dbReference>
<keyword evidence="3" id="KW-1185">Reference proteome</keyword>
<dbReference type="InterPro" id="IPR036410">
    <property type="entry name" value="HSP_DnaJ_Cys-rich_dom_sf"/>
</dbReference>
<dbReference type="eggNOG" id="ENOG502S1IB">
    <property type="taxonomic scope" value="Eukaryota"/>
</dbReference>
<dbReference type="STRING" id="3988.B9SEM9"/>
<feature type="transmembrane region" description="Helical" evidence="1">
    <location>
        <begin position="47"/>
        <end position="72"/>
    </location>
</feature>
<dbReference type="AlphaFoldDB" id="B9SEM9"/>
<organism evidence="2 3">
    <name type="scientific">Ricinus communis</name>
    <name type="common">Castor bean</name>
    <dbReference type="NCBI Taxonomy" id="3988"/>
    <lineage>
        <taxon>Eukaryota</taxon>
        <taxon>Viridiplantae</taxon>
        <taxon>Streptophyta</taxon>
        <taxon>Embryophyta</taxon>
        <taxon>Tracheophyta</taxon>
        <taxon>Spermatophyta</taxon>
        <taxon>Magnoliopsida</taxon>
        <taxon>eudicotyledons</taxon>
        <taxon>Gunneridae</taxon>
        <taxon>Pentapetalae</taxon>
        <taxon>rosids</taxon>
        <taxon>fabids</taxon>
        <taxon>Malpighiales</taxon>
        <taxon>Euphorbiaceae</taxon>
        <taxon>Acalyphoideae</taxon>
        <taxon>Acalypheae</taxon>
        <taxon>Ricinus</taxon>
    </lineage>
</organism>
<keyword evidence="1" id="KW-0812">Transmembrane</keyword>